<gene>
    <name evidence="1" type="ORF">PLANPX_4648</name>
</gene>
<sequence>MWWNQFRRCLFRFPIAAGEDRWERLFEGRRRRTICRSATAVV</sequence>
<organism evidence="1 2">
    <name type="scientific">Lacipirellula parvula</name>
    <dbReference type="NCBI Taxonomy" id="2650471"/>
    <lineage>
        <taxon>Bacteria</taxon>
        <taxon>Pseudomonadati</taxon>
        <taxon>Planctomycetota</taxon>
        <taxon>Planctomycetia</taxon>
        <taxon>Pirellulales</taxon>
        <taxon>Lacipirellulaceae</taxon>
        <taxon>Lacipirellula</taxon>
    </lineage>
</organism>
<keyword evidence="2" id="KW-1185">Reference proteome</keyword>
<evidence type="ECO:0000313" key="2">
    <source>
        <dbReference type="Proteomes" id="UP000326837"/>
    </source>
</evidence>
<dbReference type="KEGG" id="lpav:PLANPX_4648"/>
<accession>A0A5K7XKI8</accession>
<dbReference type="EMBL" id="AP021861">
    <property type="protein sequence ID" value="BBO35036.1"/>
    <property type="molecule type" value="Genomic_DNA"/>
</dbReference>
<evidence type="ECO:0000313" key="1">
    <source>
        <dbReference type="EMBL" id="BBO35036.1"/>
    </source>
</evidence>
<reference evidence="2" key="1">
    <citation type="submission" date="2019-10" db="EMBL/GenBank/DDBJ databases">
        <title>Lacipirellula parvula gen. nov., sp. nov., representing a lineage of planctomycetes widespread in freshwater anoxic habitats, and description of the family Lacipirellulaceae.</title>
        <authorList>
            <person name="Dedysh S.N."/>
            <person name="Kulichevskaya I.S."/>
            <person name="Beletsky A.V."/>
            <person name="Rakitin A.L."/>
            <person name="Mardanov A.V."/>
            <person name="Ivanova A.A."/>
            <person name="Saltykova V.X."/>
            <person name="Rijpstra W.I.C."/>
            <person name="Sinninghe Damste J.S."/>
            <person name="Ravin N.V."/>
        </authorList>
    </citation>
    <scope>NUCLEOTIDE SEQUENCE [LARGE SCALE GENOMIC DNA]</scope>
    <source>
        <strain evidence="2">PX69</strain>
    </source>
</reference>
<proteinExistence type="predicted"/>
<protein>
    <submittedName>
        <fullName evidence="1">Uncharacterized protein</fullName>
    </submittedName>
</protein>
<dbReference type="Proteomes" id="UP000326837">
    <property type="component" value="Chromosome"/>
</dbReference>
<name>A0A5K7XKI8_9BACT</name>
<dbReference type="AlphaFoldDB" id="A0A5K7XKI8"/>